<organism evidence="5 6">
    <name type="scientific">Candidatus Taylorbacteria bacterium RIFCSPLOWO2_01_FULL_48_100</name>
    <dbReference type="NCBI Taxonomy" id="1802322"/>
    <lineage>
        <taxon>Bacteria</taxon>
        <taxon>Candidatus Tayloriibacteriota</taxon>
    </lineage>
</organism>
<keyword evidence="2" id="KW-0489">Methyltransferase</keyword>
<protein>
    <recommendedName>
        <fullName evidence="4">DNA methylase N-4/N-6 domain-containing protein</fullName>
    </recommendedName>
</protein>
<comment type="similarity">
    <text evidence="1">Belongs to the N(4)/N(6)-methyltransferase family.</text>
</comment>
<evidence type="ECO:0000256" key="2">
    <source>
        <dbReference type="ARBA" id="ARBA00022603"/>
    </source>
</evidence>
<dbReference type="Pfam" id="PF01555">
    <property type="entry name" value="N6_N4_Mtase"/>
    <property type="match status" value="1"/>
</dbReference>
<reference evidence="5 6" key="1">
    <citation type="journal article" date="2016" name="Nat. Commun.">
        <title>Thousands of microbial genomes shed light on interconnected biogeochemical processes in an aquifer system.</title>
        <authorList>
            <person name="Anantharaman K."/>
            <person name="Brown C.T."/>
            <person name="Hug L.A."/>
            <person name="Sharon I."/>
            <person name="Castelle C.J."/>
            <person name="Probst A.J."/>
            <person name="Thomas B.C."/>
            <person name="Singh A."/>
            <person name="Wilkins M.J."/>
            <person name="Karaoz U."/>
            <person name="Brodie E.L."/>
            <person name="Williams K.H."/>
            <person name="Hubbard S.S."/>
            <person name="Banfield J.F."/>
        </authorList>
    </citation>
    <scope>NUCLEOTIDE SEQUENCE [LARGE SCALE GENOMIC DNA]</scope>
</reference>
<dbReference type="SUPFAM" id="SSF53335">
    <property type="entry name" value="S-adenosyl-L-methionine-dependent methyltransferases"/>
    <property type="match status" value="1"/>
</dbReference>
<dbReference type="Proteomes" id="UP000177797">
    <property type="component" value="Unassembled WGS sequence"/>
</dbReference>
<proteinExistence type="inferred from homology"/>
<dbReference type="InterPro" id="IPR029063">
    <property type="entry name" value="SAM-dependent_MTases_sf"/>
</dbReference>
<feature type="domain" description="DNA methylase N-4/N-6" evidence="4">
    <location>
        <begin position="90"/>
        <end position="400"/>
    </location>
</feature>
<dbReference type="PROSITE" id="PS00092">
    <property type="entry name" value="N6_MTASE"/>
    <property type="match status" value="1"/>
</dbReference>
<dbReference type="GO" id="GO:0032259">
    <property type="term" value="P:methylation"/>
    <property type="evidence" value="ECO:0007669"/>
    <property type="project" value="UniProtKB-KW"/>
</dbReference>
<evidence type="ECO:0000256" key="3">
    <source>
        <dbReference type="ARBA" id="ARBA00022679"/>
    </source>
</evidence>
<evidence type="ECO:0000313" key="5">
    <source>
        <dbReference type="EMBL" id="OHA34459.1"/>
    </source>
</evidence>
<name>A0A1G2NG65_9BACT</name>
<dbReference type="GO" id="GO:0003677">
    <property type="term" value="F:DNA binding"/>
    <property type="evidence" value="ECO:0007669"/>
    <property type="project" value="InterPro"/>
</dbReference>
<dbReference type="AlphaFoldDB" id="A0A1G2NG65"/>
<dbReference type="InterPro" id="IPR001091">
    <property type="entry name" value="RM_Methyltransferase"/>
</dbReference>
<sequence length="687" mass="79849">MSKYEKFSREDLIALAEKQDSELASKKYGLVWDSEREPEQVVFDCEHNLPILKRINKKEIKTDKNEDNILIEGDNYHALTVLNYTHQEKIDVIYIDPPYNTGNKSWKYNNNYVEPEDGYYHSKWLNMMEKRLNIAKKLLKEDGVLICAIDENEFANLYLLLSKVFPNYKLDQVVIVHNPRGVQSKNFSYNHEYALFVYPNDGKEYIGNIERNVHLTEELRDHGGESLRTDAKNCFYPIITDGKEIIEIGDVPIVNFHPKSKNTKLKNGLIAIWPIDITGIERKWVFARDTVSEILGNLKITRRSDGLLDVLRTKTEQKPRTVWVDQKYDASTYGSKVVRQITNMDFPYPKSLLTVQDCLSVVAKKKKSAVVLDFFAGSGTTGHAVLELNKQDVGNRKFILCTNNENNICEQVTYPRLQKVIKGYKKNGDGEKIEGLGGNLQYFRTALIKDTKNKDQMRVDLTEKCTEMLCVKENIFNLEKETDDYKIFSSNKCNKFLCVYYNFYDDSFHGFLKEIKKLNGEKKIYMFSMDGKVRKSLFVGVRDFEIEEIPQKIIDVYKQLVKMNISVKADVIFLEFDKANKKVFTDKDKDKDGGAQSLRIVLEKTIQKIAQKNGVSIFKENSKEERISVLNDMLKSIKVFTHVQWEENKTYLVIGNHASHGDYSEYDLRQVEQFYRHIQELLNVFNI</sequence>
<dbReference type="InterPro" id="IPR002052">
    <property type="entry name" value="DNA_methylase_N6_adenine_CS"/>
</dbReference>
<comment type="caution">
    <text evidence="5">The sequence shown here is derived from an EMBL/GenBank/DDBJ whole genome shotgun (WGS) entry which is preliminary data.</text>
</comment>
<evidence type="ECO:0000256" key="1">
    <source>
        <dbReference type="ARBA" id="ARBA00006594"/>
    </source>
</evidence>
<dbReference type="EMBL" id="MHSA01000012">
    <property type="protein sequence ID" value="OHA34459.1"/>
    <property type="molecule type" value="Genomic_DNA"/>
</dbReference>
<dbReference type="InterPro" id="IPR002941">
    <property type="entry name" value="DNA_methylase_N4/N6"/>
</dbReference>
<keyword evidence="3" id="KW-0808">Transferase</keyword>
<evidence type="ECO:0000259" key="4">
    <source>
        <dbReference type="Pfam" id="PF01555"/>
    </source>
</evidence>
<accession>A0A1G2NG65</accession>
<dbReference type="Gene3D" id="3.40.50.150">
    <property type="entry name" value="Vaccinia Virus protein VP39"/>
    <property type="match status" value="1"/>
</dbReference>
<dbReference type="GO" id="GO:0008170">
    <property type="term" value="F:N-methyltransferase activity"/>
    <property type="evidence" value="ECO:0007669"/>
    <property type="project" value="InterPro"/>
</dbReference>
<dbReference type="PRINTS" id="PR00508">
    <property type="entry name" value="S21N4MTFRASE"/>
</dbReference>
<evidence type="ECO:0000313" key="6">
    <source>
        <dbReference type="Proteomes" id="UP000177797"/>
    </source>
</evidence>
<gene>
    <name evidence="5" type="ORF">A2938_01280</name>
</gene>